<dbReference type="PROSITE" id="PS50132">
    <property type="entry name" value="RGS"/>
    <property type="match status" value="1"/>
</dbReference>
<protein>
    <recommendedName>
        <fullName evidence="2">RGS domain-containing protein</fullName>
    </recommendedName>
</protein>
<dbReference type="SMART" id="SM00315">
    <property type="entry name" value="RGS"/>
    <property type="match status" value="1"/>
</dbReference>
<dbReference type="InterPro" id="IPR036305">
    <property type="entry name" value="RGS_sf"/>
</dbReference>
<dbReference type="OrthoDB" id="10266999at2759"/>
<dbReference type="PANTHER" id="PTHR10845">
    <property type="entry name" value="REGULATOR OF G PROTEIN SIGNALING"/>
    <property type="match status" value="1"/>
</dbReference>
<dbReference type="CDD" id="cd07440">
    <property type="entry name" value="RGS"/>
    <property type="match status" value="1"/>
</dbReference>
<evidence type="ECO:0000313" key="4">
    <source>
        <dbReference type="Proteomes" id="UP000605846"/>
    </source>
</evidence>
<proteinExistence type="predicted"/>
<accession>A0A8H7BGR7</accession>
<organism evidence="3 4">
    <name type="scientific">Apophysomyces ossiformis</name>
    <dbReference type="NCBI Taxonomy" id="679940"/>
    <lineage>
        <taxon>Eukaryota</taxon>
        <taxon>Fungi</taxon>
        <taxon>Fungi incertae sedis</taxon>
        <taxon>Mucoromycota</taxon>
        <taxon>Mucoromycotina</taxon>
        <taxon>Mucoromycetes</taxon>
        <taxon>Mucorales</taxon>
        <taxon>Mucorineae</taxon>
        <taxon>Mucoraceae</taxon>
        <taxon>Apophysomyces</taxon>
    </lineage>
</organism>
<evidence type="ECO:0000313" key="3">
    <source>
        <dbReference type="EMBL" id="KAF7723080.1"/>
    </source>
</evidence>
<keyword evidence="4" id="KW-1185">Reference proteome</keyword>
<dbReference type="AlphaFoldDB" id="A0A8H7BGR7"/>
<comment type="caution">
    <text evidence="3">The sequence shown here is derived from an EMBL/GenBank/DDBJ whole genome shotgun (WGS) entry which is preliminary data.</text>
</comment>
<name>A0A8H7BGR7_9FUNG</name>
<dbReference type="SUPFAM" id="SSF48097">
    <property type="entry name" value="Regulator of G-protein signaling, RGS"/>
    <property type="match status" value="1"/>
</dbReference>
<dbReference type="Gene3D" id="1.10.167.10">
    <property type="entry name" value="Regulator of G-protein Signalling 4, domain 2"/>
    <property type="match status" value="1"/>
</dbReference>
<feature type="compositionally biased region" description="Low complexity" evidence="1">
    <location>
        <begin position="169"/>
        <end position="182"/>
    </location>
</feature>
<reference evidence="3" key="1">
    <citation type="submission" date="2020-01" db="EMBL/GenBank/DDBJ databases">
        <title>Genome Sequencing of Three Apophysomyces-Like Fungal Strains Confirms a Novel Fungal Genus in the Mucoromycota with divergent Burkholderia-like Endosymbiotic Bacteria.</title>
        <authorList>
            <person name="Stajich J.E."/>
            <person name="Macias A.M."/>
            <person name="Carter-House D."/>
            <person name="Lovett B."/>
            <person name="Kasson L.R."/>
            <person name="Berry K."/>
            <person name="Grigoriev I."/>
            <person name="Chang Y."/>
            <person name="Spatafora J."/>
            <person name="Kasson M.T."/>
        </authorList>
    </citation>
    <scope>NUCLEOTIDE SEQUENCE</scope>
    <source>
        <strain evidence="3">NRRL A-21654</strain>
    </source>
</reference>
<dbReference type="EMBL" id="JABAYA010000164">
    <property type="protein sequence ID" value="KAF7723080.1"/>
    <property type="molecule type" value="Genomic_DNA"/>
</dbReference>
<dbReference type="InterPro" id="IPR016137">
    <property type="entry name" value="RGS"/>
</dbReference>
<feature type="domain" description="RGS" evidence="2">
    <location>
        <begin position="24"/>
        <end position="132"/>
    </location>
</feature>
<dbReference type="Proteomes" id="UP000605846">
    <property type="component" value="Unassembled WGS sequence"/>
</dbReference>
<dbReference type="InterPro" id="IPR044926">
    <property type="entry name" value="RGS_subdomain_2"/>
</dbReference>
<dbReference type="PANTHER" id="PTHR10845:SF267">
    <property type="entry name" value="REGULATOR OF G PROTEIN SIGNALING DOMAIN PROTEIN (AFU_ORTHOLOGUE AFUA_6G06860)"/>
    <property type="match status" value="1"/>
</dbReference>
<feature type="compositionally biased region" description="Basic and acidic residues" evidence="1">
    <location>
        <begin position="154"/>
        <end position="168"/>
    </location>
</feature>
<evidence type="ECO:0000256" key="1">
    <source>
        <dbReference type="SAM" id="MobiDB-lite"/>
    </source>
</evidence>
<dbReference type="Pfam" id="PF00615">
    <property type="entry name" value="RGS"/>
    <property type="match status" value="1"/>
</dbReference>
<evidence type="ECO:0000259" key="2">
    <source>
        <dbReference type="PROSITE" id="PS50132"/>
    </source>
</evidence>
<feature type="region of interest" description="Disordered" evidence="1">
    <location>
        <begin position="146"/>
        <end position="185"/>
    </location>
</feature>
<sequence>MPTQAPLTLETVLYNTATELFHEFAAFLQQTFCIENLVFWMAVRHYQECAQRHYQLFHDNPASNTATLQAKCLAILDTHIQPNSPQEINIPCDMRQQILADVRDGNYHPAIFDTALEAVVELMRANSFIPWLTECAPTYLPKLPRSSSMPTSFHPDKRDYLHSDEQDRPSFSSCRSGSSGPSTKNIFKRMKRTLGLAIPRKHLSAPSTPRSSTDVIRFAWKRSH</sequence>
<gene>
    <name evidence="3" type="ORF">EC973_002364</name>
</gene>